<protein>
    <recommendedName>
        <fullName evidence="2">Amidohydrolase-related domain-containing protein</fullName>
    </recommendedName>
</protein>
<sequence>MSSQVYLTPNSLELSAQPTLKALYSKNIILEGKSSSIPGVIFINDEIISNIIELDGSNQSISNLQELYEEYEWEDLGDLYVSPGIIDLNVCFNNDNPIGTNDETIEYEGSAVSENSGCITSTSIEQWEGYEIGSRAAIAGGITTVIESPTITRSPLTTIHDFSHKLNSLEEISLYCDIGFLAHVDMNSLSEMEDLAKAGIMGFKGYLLPPSGDINFIPVEKLGVLYDSVARTGKPLFFHPEKTNERYLYMSSPFRKEGIENRQNIPQPEMTTFAGAFPEDIEPTSSDTSPISSNQSTPMRNTPSSDIKSEKYLERQLRYQSNNLESLIKAEMMTYSRSGFTVFQPAVSKITDFLEVSPEKAVSPFQIRSPNLTLFSRKSPIKPIITETNARQVRRPPPIMCKKAVIPMENSDYKTYLSNSPPHWEANGVQLLLSELAKNPNAKVHISNLSSANAVYIIRKAKRENPDLMVTCDTAGFYTHFSDEHIKDGDTRFKVNPPIREEKNRKLLLDVLRLGGIDILTSYHRPIKPFLKCLQKGDFKRAVSGISSIGLNLQCCWEALKGDPRIVAPKLAKILSQVPAEIIGISHIKGSIAINKHADLIVWDPEDQEAQTCIYMRHPQISPFKGEVLPGKIHMTYLRGSLVYKRGLFLANGKAL</sequence>
<reference evidence="3" key="1">
    <citation type="submission" date="2021-09" db="EMBL/GenBank/DDBJ databases">
        <authorList>
            <consortium name="AG Swart"/>
            <person name="Singh M."/>
            <person name="Singh A."/>
            <person name="Seah K."/>
            <person name="Emmerich C."/>
        </authorList>
    </citation>
    <scope>NUCLEOTIDE SEQUENCE</scope>
    <source>
        <strain evidence="3">ATCC30299</strain>
    </source>
</reference>
<dbReference type="InterPro" id="IPR006680">
    <property type="entry name" value="Amidohydro-rel"/>
</dbReference>
<evidence type="ECO:0000313" key="4">
    <source>
        <dbReference type="Proteomes" id="UP001162131"/>
    </source>
</evidence>
<dbReference type="PANTHER" id="PTHR43668:SF2">
    <property type="entry name" value="ALLANTOINASE"/>
    <property type="match status" value="1"/>
</dbReference>
<gene>
    <name evidence="3" type="ORF">BSTOLATCC_MIC8606</name>
</gene>
<dbReference type="GO" id="GO:0005737">
    <property type="term" value="C:cytoplasm"/>
    <property type="evidence" value="ECO:0007669"/>
    <property type="project" value="TreeGrafter"/>
</dbReference>
<feature type="compositionally biased region" description="Polar residues" evidence="1">
    <location>
        <begin position="283"/>
        <end position="305"/>
    </location>
</feature>
<dbReference type="InterPro" id="IPR050138">
    <property type="entry name" value="DHOase/Allantoinase_Hydrolase"/>
</dbReference>
<feature type="domain" description="Amidohydrolase-related" evidence="2">
    <location>
        <begin position="570"/>
        <end position="643"/>
    </location>
</feature>
<dbReference type="AlphaFoldDB" id="A0AAU9IMD9"/>
<evidence type="ECO:0000259" key="2">
    <source>
        <dbReference type="Pfam" id="PF01979"/>
    </source>
</evidence>
<feature type="region of interest" description="Disordered" evidence="1">
    <location>
        <begin position="277"/>
        <end position="305"/>
    </location>
</feature>
<dbReference type="Pfam" id="PF01979">
    <property type="entry name" value="Amidohydro_1"/>
    <property type="match status" value="1"/>
</dbReference>
<evidence type="ECO:0000256" key="1">
    <source>
        <dbReference type="SAM" id="MobiDB-lite"/>
    </source>
</evidence>
<dbReference type="GO" id="GO:0004038">
    <property type="term" value="F:allantoinase activity"/>
    <property type="evidence" value="ECO:0007669"/>
    <property type="project" value="TreeGrafter"/>
</dbReference>
<keyword evidence="4" id="KW-1185">Reference proteome</keyword>
<evidence type="ECO:0000313" key="3">
    <source>
        <dbReference type="EMBL" id="CAG9313333.1"/>
    </source>
</evidence>
<proteinExistence type="predicted"/>
<comment type="caution">
    <text evidence="3">The sequence shown here is derived from an EMBL/GenBank/DDBJ whole genome shotgun (WGS) entry which is preliminary data.</text>
</comment>
<dbReference type="SUPFAM" id="SSF51338">
    <property type="entry name" value="Composite domain of metallo-dependent hydrolases"/>
    <property type="match status" value="1"/>
</dbReference>
<dbReference type="SUPFAM" id="SSF51556">
    <property type="entry name" value="Metallo-dependent hydrolases"/>
    <property type="match status" value="1"/>
</dbReference>
<dbReference type="GO" id="GO:0006145">
    <property type="term" value="P:purine nucleobase catabolic process"/>
    <property type="evidence" value="ECO:0007669"/>
    <property type="project" value="TreeGrafter"/>
</dbReference>
<dbReference type="InterPro" id="IPR032466">
    <property type="entry name" value="Metal_Hydrolase"/>
</dbReference>
<accession>A0AAU9IMD9</accession>
<dbReference type="PANTHER" id="PTHR43668">
    <property type="entry name" value="ALLANTOINASE"/>
    <property type="match status" value="1"/>
</dbReference>
<organism evidence="3 4">
    <name type="scientific">Blepharisma stoltei</name>
    <dbReference type="NCBI Taxonomy" id="1481888"/>
    <lineage>
        <taxon>Eukaryota</taxon>
        <taxon>Sar</taxon>
        <taxon>Alveolata</taxon>
        <taxon>Ciliophora</taxon>
        <taxon>Postciliodesmatophora</taxon>
        <taxon>Heterotrichea</taxon>
        <taxon>Heterotrichida</taxon>
        <taxon>Blepharismidae</taxon>
        <taxon>Blepharisma</taxon>
    </lineage>
</organism>
<dbReference type="Gene3D" id="3.20.20.140">
    <property type="entry name" value="Metal-dependent hydrolases"/>
    <property type="match status" value="2"/>
</dbReference>
<dbReference type="Proteomes" id="UP001162131">
    <property type="component" value="Unassembled WGS sequence"/>
</dbReference>
<dbReference type="InterPro" id="IPR011059">
    <property type="entry name" value="Metal-dep_hydrolase_composite"/>
</dbReference>
<name>A0AAU9IMD9_9CILI</name>
<dbReference type="EMBL" id="CAJZBQ010000010">
    <property type="protein sequence ID" value="CAG9313333.1"/>
    <property type="molecule type" value="Genomic_DNA"/>
</dbReference>